<dbReference type="EMBL" id="JAZDWU010000006">
    <property type="protein sequence ID" value="KAK9998133.1"/>
    <property type="molecule type" value="Genomic_DNA"/>
</dbReference>
<proteinExistence type="inferred from homology"/>
<protein>
    <recommendedName>
        <fullName evidence="3">MSP domain-containing protein</fullName>
    </recommendedName>
</protein>
<evidence type="ECO:0000313" key="4">
    <source>
        <dbReference type="EMBL" id="KAK9998133.1"/>
    </source>
</evidence>
<feature type="region of interest" description="Disordered" evidence="2">
    <location>
        <begin position="1"/>
        <end position="161"/>
    </location>
</feature>
<feature type="domain" description="MSP" evidence="3">
    <location>
        <begin position="145"/>
        <end position="282"/>
    </location>
</feature>
<sequence>MVHASPQPEVPSPTPPSQTSFDLDIPFHLTPPMHLETPSYPPTSSSAPTLLLDPPRTEPMTMIPTPSLYTKYHYPPISSSSDPLGPPIRIDTVHPDTDVPNEHPPHQPSPPLGRPQRARRAPTCGTGGHKIGHKGSSVHNDEPKDDAPQPPPPPKQYTRVKKRKIDKLAHAVVSWTLAPHCFALDELDTCFAPFTKVKTTSPKKYCVLPNAGIIKPKMTFLVYTVTMQAQRAAPPDMQCKDKFLIQSTVIPFGSTEEDITSDMFAKDSGIYIVEKKLRVILTAPPPSPILLPINGVLKQDPSCEASMLKDIVRSGVENIPPPQRVDEDVKGIETAEEMDELRAVDFVDSRPADNVEELKVVKKDVELNLGF</sequence>
<dbReference type="GO" id="GO:0005886">
    <property type="term" value="C:plasma membrane"/>
    <property type="evidence" value="ECO:0007669"/>
    <property type="project" value="TreeGrafter"/>
</dbReference>
<keyword evidence="5" id="KW-1185">Reference proteome</keyword>
<reference evidence="4 5" key="1">
    <citation type="submission" date="2024-01" db="EMBL/GenBank/DDBJ databases">
        <title>A telomere-to-telomere, gap-free genome of sweet tea (Lithocarpus litseifolius).</title>
        <authorList>
            <person name="Zhou J."/>
        </authorList>
    </citation>
    <scope>NUCLEOTIDE SEQUENCE [LARGE SCALE GENOMIC DNA]</scope>
    <source>
        <strain evidence="4">Zhou-2022a</strain>
        <tissue evidence="4">Leaf</tissue>
    </source>
</reference>
<dbReference type="PRINTS" id="PR01217">
    <property type="entry name" value="PRICHEXTENSN"/>
</dbReference>
<organism evidence="4 5">
    <name type="scientific">Lithocarpus litseifolius</name>
    <dbReference type="NCBI Taxonomy" id="425828"/>
    <lineage>
        <taxon>Eukaryota</taxon>
        <taxon>Viridiplantae</taxon>
        <taxon>Streptophyta</taxon>
        <taxon>Embryophyta</taxon>
        <taxon>Tracheophyta</taxon>
        <taxon>Spermatophyta</taxon>
        <taxon>Magnoliopsida</taxon>
        <taxon>eudicotyledons</taxon>
        <taxon>Gunneridae</taxon>
        <taxon>Pentapetalae</taxon>
        <taxon>rosids</taxon>
        <taxon>fabids</taxon>
        <taxon>Fagales</taxon>
        <taxon>Fagaceae</taxon>
        <taxon>Lithocarpus</taxon>
    </lineage>
</organism>
<evidence type="ECO:0000259" key="3">
    <source>
        <dbReference type="PROSITE" id="PS50202"/>
    </source>
</evidence>
<feature type="compositionally biased region" description="Basic and acidic residues" evidence="2">
    <location>
        <begin position="91"/>
        <end position="105"/>
    </location>
</feature>
<dbReference type="GO" id="GO:0061817">
    <property type="term" value="P:endoplasmic reticulum-plasma membrane tethering"/>
    <property type="evidence" value="ECO:0007669"/>
    <property type="project" value="TreeGrafter"/>
</dbReference>
<evidence type="ECO:0000256" key="2">
    <source>
        <dbReference type="SAM" id="MobiDB-lite"/>
    </source>
</evidence>
<dbReference type="GO" id="GO:0090158">
    <property type="term" value="P:endoplasmic reticulum membrane organization"/>
    <property type="evidence" value="ECO:0007669"/>
    <property type="project" value="TreeGrafter"/>
</dbReference>
<evidence type="ECO:0000313" key="5">
    <source>
        <dbReference type="Proteomes" id="UP001459277"/>
    </source>
</evidence>
<comment type="similarity">
    <text evidence="1">Belongs to the VAMP-associated protein (VAP) (TC 9.B.17) family.</text>
</comment>
<accession>A0AAW2CKW2</accession>
<evidence type="ECO:0000256" key="1">
    <source>
        <dbReference type="ARBA" id="ARBA00008932"/>
    </source>
</evidence>
<dbReference type="Proteomes" id="UP001459277">
    <property type="component" value="Unassembled WGS sequence"/>
</dbReference>
<dbReference type="PANTHER" id="PTHR10809">
    <property type="entry name" value="VESICLE-ASSOCIATED MEMBRANE PROTEIN-ASSOCIATED PROTEIN"/>
    <property type="match status" value="1"/>
</dbReference>
<dbReference type="SUPFAM" id="SSF49354">
    <property type="entry name" value="PapD-like"/>
    <property type="match status" value="1"/>
</dbReference>
<dbReference type="AlphaFoldDB" id="A0AAW2CKW2"/>
<gene>
    <name evidence="4" type="ORF">SO802_017736</name>
</gene>
<dbReference type="InterPro" id="IPR000535">
    <property type="entry name" value="MSP_dom"/>
</dbReference>
<comment type="caution">
    <text evidence="4">The sequence shown here is derived from an EMBL/GenBank/DDBJ whole genome shotgun (WGS) entry which is preliminary data.</text>
</comment>
<feature type="compositionally biased region" description="Low complexity" evidence="2">
    <location>
        <begin position="35"/>
        <end position="54"/>
    </location>
</feature>
<dbReference type="InterPro" id="IPR013783">
    <property type="entry name" value="Ig-like_fold"/>
</dbReference>
<dbReference type="Pfam" id="PF00635">
    <property type="entry name" value="Motile_Sperm"/>
    <property type="match status" value="1"/>
</dbReference>
<dbReference type="PROSITE" id="PS50202">
    <property type="entry name" value="MSP"/>
    <property type="match status" value="1"/>
</dbReference>
<dbReference type="GO" id="GO:0005789">
    <property type="term" value="C:endoplasmic reticulum membrane"/>
    <property type="evidence" value="ECO:0007669"/>
    <property type="project" value="InterPro"/>
</dbReference>
<dbReference type="PANTHER" id="PTHR10809:SF148">
    <property type="entry name" value="OS01G0936800 PROTEIN"/>
    <property type="match status" value="1"/>
</dbReference>
<dbReference type="Gene3D" id="2.60.40.10">
    <property type="entry name" value="Immunoglobulins"/>
    <property type="match status" value="1"/>
</dbReference>
<name>A0AAW2CKW2_9ROSI</name>
<dbReference type="InterPro" id="IPR016763">
    <property type="entry name" value="VAP"/>
</dbReference>
<dbReference type="InterPro" id="IPR008962">
    <property type="entry name" value="PapD-like_sf"/>
</dbReference>